<keyword evidence="4" id="KW-0804">Transcription</keyword>
<dbReference type="InterPro" id="IPR005119">
    <property type="entry name" value="LysR_subst-bd"/>
</dbReference>
<dbReference type="OrthoDB" id="8591238at2"/>
<dbReference type="EMBL" id="FRCX01000007">
    <property type="protein sequence ID" value="SHN32877.1"/>
    <property type="molecule type" value="Genomic_DNA"/>
</dbReference>
<dbReference type="InterPro" id="IPR000847">
    <property type="entry name" value="LysR_HTH_N"/>
</dbReference>
<evidence type="ECO:0000256" key="1">
    <source>
        <dbReference type="ARBA" id="ARBA00009437"/>
    </source>
</evidence>
<evidence type="ECO:0000313" key="6">
    <source>
        <dbReference type="EMBL" id="SHN32877.1"/>
    </source>
</evidence>
<accession>A0A1M7QNS6</accession>
<dbReference type="CDD" id="cd08432">
    <property type="entry name" value="PBP2_GcdR_TrpI_HvrB_AmpR_like"/>
    <property type="match status" value="1"/>
</dbReference>
<dbReference type="SUPFAM" id="SSF53850">
    <property type="entry name" value="Periplasmic binding protein-like II"/>
    <property type="match status" value="1"/>
</dbReference>
<dbReference type="FunFam" id="3.40.190.10:FF:000017">
    <property type="entry name" value="Glycine cleavage system transcriptional activator"/>
    <property type="match status" value="1"/>
</dbReference>
<name>A0A1M7QNS6_9BURK</name>
<keyword evidence="2" id="KW-0805">Transcription regulation</keyword>
<dbReference type="GO" id="GO:0003700">
    <property type="term" value="F:DNA-binding transcription factor activity"/>
    <property type="evidence" value="ECO:0007669"/>
    <property type="project" value="InterPro"/>
</dbReference>
<dbReference type="Gene3D" id="3.40.190.10">
    <property type="entry name" value="Periplasmic binding protein-like II"/>
    <property type="match status" value="2"/>
</dbReference>
<feature type="domain" description="HTH lysR-type" evidence="5">
    <location>
        <begin position="12"/>
        <end position="67"/>
    </location>
</feature>
<dbReference type="InterPro" id="IPR036388">
    <property type="entry name" value="WH-like_DNA-bd_sf"/>
</dbReference>
<dbReference type="GO" id="GO:0043565">
    <property type="term" value="F:sequence-specific DNA binding"/>
    <property type="evidence" value="ECO:0007669"/>
    <property type="project" value="TreeGrafter"/>
</dbReference>
<evidence type="ECO:0000256" key="4">
    <source>
        <dbReference type="ARBA" id="ARBA00023163"/>
    </source>
</evidence>
<dbReference type="Pfam" id="PF03466">
    <property type="entry name" value="LysR_substrate"/>
    <property type="match status" value="1"/>
</dbReference>
<evidence type="ECO:0000256" key="2">
    <source>
        <dbReference type="ARBA" id="ARBA00023015"/>
    </source>
</evidence>
<dbReference type="PANTHER" id="PTHR30537:SF26">
    <property type="entry name" value="GLYCINE CLEAVAGE SYSTEM TRANSCRIPTIONAL ACTIVATOR"/>
    <property type="match status" value="1"/>
</dbReference>
<proteinExistence type="inferred from homology"/>
<dbReference type="SUPFAM" id="SSF46785">
    <property type="entry name" value="Winged helix' DNA-binding domain"/>
    <property type="match status" value="1"/>
</dbReference>
<dbReference type="Gene3D" id="1.10.10.10">
    <property type="entry name" value="Winged helix-like DNA-binding domain superfamily/Winged helix DNA-binding domain"/>
    <property type="match status" value="1"/>
</dbReference>
<dbReference type="PRINTS" id="PR00039">
    <property type="entry name" value="HTHLYSR"/>
</dbReference>
<reference evidence="7" key="1">
    <citation type="submission" date="2016-11" db="EMBL/GenBank/DDBJ databases">
        <authorList>
            <person name="Varghese N."/>
            <person name="Submissions S."/>
        </authorList>
    </citation>
    <scope>NUCLEOTIDE SEQUENCE [LARGE SCALE GENOMIC DNA]</scope>
    <source>
        <strain evidence="7">Sac-22</strain>
    </source>
</reference>
<dbReference type="InterPro" id="IPR058163">
    <property type="entry name" value="LysR-type_TF_proteobact-type"/>
</dbReference>
<dbReference type="Proteomes" id="UP000184339">
    <property type="component" value="Unassembled WGS sequence"/>
</dbReference>
<organism evidence="6 7">
    <name type="scientific">Duganella sacchari</name>
    <dbReference type="NCBI Taxonomy" id="551987"/>
    <lineage>
        <taxon>Bacteria</taxon>
        <taxon>Pseudomonadati</taxon>
        <taxon>Pseudomonadota</taxon>
        <taxon>Betaproteobacteria</taxon>
        <taxon>Burkholderiales</taxon>
        <taxon>Oxalobacteraceae</taxon>
        <taxon>Telluria group</taxon>
        <taxon>Duganella</taxon>
    </lineage>
</organism>
<dbReference type="NCBIfam" id="NF008352">
    <property type="entry name" value="PRK11139.1"/>
    <property type="match status" value="1"/>
</dbReference>
<dbReference type="Pfam" id="PF00126">
    <property type="entry name" value="HTH_1"/>
    <property type="match status" value="1"/>
</dbReference>
<evidence type="ECO:0000259" key="5">
    <source>
        <dbReference type="PROSITE" id="PS50931"/>
    </source>
</evidence>
<keyword evidence="3" id="KW-0238">DNA-binding</keyword>
<dbReference type="FunFam" id="1.10.10.10:FF:000001">
    <property type="entry name" value="LysR family transcriptional regulator"/>
    <property type="match status" value="1"/>
</dbReference>
<protein>
    <submittedName>
        <fullName evidence="6">Transcriptional regulator, LysR family</fullName>
    </submittedName>
</protein>
<evidence type="ECO:0000256" key="3">
    <source>
        <dbReference type="ARBA" id="ARBA00023125"/>
    </source>
</evidence>
<dbReference type="STRING" id="551987.SAMN05192549_107340"/>
<dbReference type="PANTHER" id="PTHR30537">
    <property type="entry name" value="HTH-TYPE TRANSCRIPTIONAL REGULATOR"/>
    <property type="match status" value="1"/>
</dbReference>
<dbReference type="GO" id="GO:0006351">
    <property type="term" value="P:DNA-templated transcription"/>
    <property type="evidence" value="ECO:0007669"/>
    <property type="project" value="TreeGrafter"/>
</dbReference>
<sequence>MEYAVVHSSSLLRQLKTFEVTARHMSFTRAADELCISQAAVSHQIKTLEDALEIKLFKRMTRAITLTAEGAILQRNLVDAFGRIDRVLTQLAQGEGRARRRLTVAVTPAFSSRWLVGRLDRFLAAHSQLEVRLVHTVMHTDLGRDSIDLAIRWGDGKWPGVECERLFGTELLPVCSPAMLKGGPPLLAPSDLAHYTLLHEDSCDDWERWFEQAGLAPSLALRGPLIDDSNALMQAALNGQGIALGRAVLIDDDLRRGTLVSPFSQTLTAQGAYYMCWRPTRSEQEALTWFSDFLRAEAHAQEAESSL</sequence>
<dbReference type="PROSITE" id="PS50931">
    <property type="entry name" value="HTH_LYSR"/>
    <property type="match status" value="1"/>
</dbReference>
<comment type="similarity">
    <text evidence="1">Belongs to the LysR transcriptional regulatory family.</text>
</comment>
<gene>
    <name evidence="6" type="ORF">SAMN05192549_107340</name>
</gene>
<dbReference type="InterPro" id="IPR036390">
    <property type="entry name" value="WH_DNA-bd_sf"/>
</dbReference>
<evidence type="ECO:0000313" key="7">
    <source>
        <dbReference type="Proteomes" id="UP000184339"/>
    </source>
</evidence>
<dbReference type="AlphaFoldDB" id="A0A1M7QNS6"/>
<keyword evidence="7" id="KW-1185">Reference proteome</keyword>
<dbReference type="RefSeq" id="WP_072786660.1">
    <property type="nucleotide sequence ID" value="NZ_FRCX01000007.1"/>
</dbReference>